<proteinExistence type="predicted"/>
<gene>
    <name evidence="2" type="ORF">L207DRAFT_538102</name>
</gene>
<reference evidence="2 3" key="1">
    <citation type="submission" date="2016-04" db="EMBL/GenBank/DDBJ databases">
        <title>A degradative enzymes factory behind the ericoid mycorrhizal symbiosis.</title>
        <authorList>
            <consortium name="DOE Joint Genome Institute"/>
            <person name="Martino E."/>
            <person name="Morin E."/>
            <person name="Grelet G."/>
            <person name="Kuo A."/>
            <person name="Kohler A."/>
            <person name="Daghino S."/>
            <person name="Barry K."/>
            <person name="Choi C."/>
            <person name="Cichocki N."/>
            <person name="Clum A."/>
            <person name="Copeland A."/>
            <person name="Hainaut M."/>
            <person name="Haridas S."/>
            <person name="Labutti K."/>
            <person name="Lindquist E."/>
            <person name="Lipzen A."/>
            <person name="Khouja H.-R."/>
            <person name="Murat C."/>
            <person name="Ohm R."/>
            <person name="Olson A."/>
            <person name="Spatafora J."/>
            <person name="Veneault-Fourrey C."/>
            <person name="Henrissat B."/>
            <person name="Grigoriev I."/>
            <person name="Martin F."/>
            <person name="Perotto S."/>
        </authorList>
    </citation>
    <scope>NUCLEOTIDE SEQUENCE [LARGE SCALE GENOMIC DNA]</scope>
    <source>
        <strain evidence="2 3">F</strain>
    </source>
</reference>
<dbReference type="EMBL" id="KZ613968">
    <property type="protein sequence ID" value="PMD30219.1"/>
    <property type="molecule type" value="Genomic_DNA"/>
</dbReference>
<feature type="transmembrane region" description="Helical" evidence="1">
    <location>
        <begin position="20"/>
        <end position="38"/>
    </location>
</feature>
<evidence type="ECO:0000313" key="3">
    <source>
        <dbReference type="Proteomes" id="UP000235786"/>
    </source>
</evidence>
<keyword evidence="1" id="KW-0472">Membrane</keyword>
<keyword evidence="1" id="KW-1133">Transmembrane helix</keyword>
<evidence type="ECO:0000313" key="2">
    <source>
        <dbReference type="EMBL" id="PMD30219.1"/>
    </source>
</evidence>
<dbReference type="AlphaFoldDB" id="A0A2J6QVE5"/>
<dbReference type="OrthoDB" id="3529975at2759"/>
<dbReference type="Proteomes" id="UP000235786">
    <property type="component" value="Unassembled WGS sequence"/>
</dbReference>
<organism evidence="2 3">
    <name type="scientific">Hyaloscypha variabilis (strain UAMH 11265 / GT02V1 / F)</name>
    <name type="common">Meliniomyces variabilis</name>
    <dbReference type="NCBI Taxonomy" id="1149755"/>
    <lineage>
        <taxon>Eukaryota</taxon>
        <taxon>Fungi</taxon>
        <taxon>Dikarya</taxon>
        <taxon>Ascomycota</taxon>
        <taxon>Pezizomycotina</taxon>
        <taxon>Leotiomycetes</taxon>
        <taxon>Helotiales</taxon>
        <taxon>Hyaloscyphaceae</taxon>
        <taxon>Hyaloscypha</taxon>
        <taxon>Hyaloscypha variabilis</taxon>
    </lineage>
</organism>
<keyword evidence="1" id="KW-0812">Transmembrane</keyword>
<name>A0A2J6QVE5_HYAVF</name>
<evidence type="ECO:0000256" key="1">
    <source>
        <dbReference type="SAM" id="Phobius"/>
    </source>
</evidence>
<accession>A0A2J6QVE5</accession>
<protein>
    <submittedName>
        <fullName evidence="2">Uncharacterized protein</fullName>
    </submittedName>
</protein>
<sequence>MGLTTNSLPDLTWVAPELIIWIQVEPGCYLISACLLTLRSLLDRIMNSNFVQGWRQNIYRAFGWNFRGTNGSMNAGSNIGMKIQPFDTVSKGSAADKGFNQLGEEGREGSNLKSVMGTIIVSVEELDVEMRKDQGHRSGGPKILRDFQP</sequence>
<keyword evidence="3" id="KW-1185">Reference proteome</keyword>